<feature type="transmembrane region" description="Helical" evidence="6">
    <location>
        <begin position="659"/>
        <end position="679"/>
    </location>
</feature>
<feature type="region of interest" description="Disordered" evidence="5">
    <location>
        <begin position="364"/>
        <end position="385"/>
    </location>
</feature>
<evidence type="ECO:0000256" key="1">
    <source>
        <dbReference type="ARBA" id="ARBA00004141"/>
    </source>
</evidence>
<feature type="region of interest" description="Disordered" evidence="5">
    <location>
        <begin position="938"/>
        <end position="967"/>
    </location>
</feature>
<evidence type="ECO:0000256" key="6">
    <source>
        <dbReference type="SAM" id="Phobius"/>
    </source>
</evidence>
<feature type="compositionally biased region" description="Low complexity" evidence="5">
    <location>
        <begin position="144"/>
        <end position="181"/>
    </location>
</feature>
<keyword evidence="3 6" id="KW-1133">Transmembrane helix</keyword>
<dbReference type="EMBL" id="CAJNOW010005228">
    <property type="protein sequence ID" value="CAF1444411.1"/>
    <property type="molecule type" value="Genomic_DNA"/>
</dbReference>
<feature type="compositionally biased region" description="Basic and acidic residues" evidence="5">
    <location>
        <begin position="943"/>
        <end position="959"/>
    </location>
</feature>
<feature type="transmembrane region" description="Helical" evidence="6">
    <location>
        <begin position="734"/>
        <end position="756"/>
    </location>
</feature>
<reference evidence="8" key="1">
    <citation type="submission" date="2021-02" db="EMBL/GenBank/DDBJ databases">
        <authorList>
            <person name="Nowell W R."/>
        </authorList>
    </citation>
    <scope>NUCLEOTIDE SEQUENCE</scope>
</reference>
<protein>
    <recommendedName>
        <fullName evidence="7">G-protein coupled receptors family 2 profile 2 domain-containing protein</fullName>
    </recommendedName>
</protein>
<dbReference type="PANTHER" id="PTHR47767">
    <property type="entry name" value="ADHESION G PROTEIN-COUPLED RECEPTOR G7"/>
    <property type="match status" value="1"/>
</dbReference>
<feature type="transmembrane region" description="Helical" evidence="6">
    <location>
        <begin position="691"/>
        <end position="714"/>
    </location>
</feature>
<dbReference type="OrthoDB" id="10040049at2759"/>
<feature type="transmembrane region" description="Helical" evidence="6">
    <location>
        <begin position="817"/>
        <end position="840"/>
    </location>
</feature>
<feature type="compositionally biased region" description="Low complexity" evidence="5">
    <location>
        <begin position="66"/>
        <end position="88"/>
    </location>
</feature>
<feature type="non-terminal residue" evidence="8">
    <location>
        <position position="1"/>
    </location>
</feature>
<dbReference type="EMBL" id="CAJOBJ010003755">
    <property type="protein sequence ID" value="CAF3976952.1"/>
    <property type="molecule type" value="Genomic_DNA"/>
</dbReference>
<name>A0A815P5K9_9BILA</name>
<dbReference type="InterPro" id="IPR000203">
    <property type="entry name" value="GPS"/>
</dbReference>
<comment type="caution">
    <text evidence="8">The sequence shown here is derived from an EMBL/GenBank/DDBJ whole genome shotgun (WGS) entry which is preliminary data.</text>
</comment>
<feature type="transmembrane region" description="Helical" evidence="6">
    <location>
        <begin position="776"/>
        <end position="797"/>
    </location>
</feature>
<proteinExistence type="predicted"/>
<dbReference type="Proteomes" id="UP000663834">
    <property type="component" value="Unassembled WGS sequence"/>
</dbReference>
<feature type="transmembrane region" description="Helical" evidence="6">
    <location>
        <begin position="864"/>
        <end position="886"/>
    </location>
</feature>
<keyword evidence="2 6" id="KW-0812">Transmembrane</keyword>
<keyword evidence="4 6" id="KW-0472">Membrane</keyword>
<evidence type="ECO:0000256" key="5">
    <source>
        <dbReference type="SAM" id="MobiDB-lite"/>
    </source>
</evidence>
<evidence type="ECO:0000256" key="2">
    <source>
        <dbReference type="ARBA" id="ARBA00022692"/>
    </source>
</evidence>
<evidence type="ECO:0000256" key="3">
    <source>
        <dbReference type="ARBA" id="ARBA00022989"/>
    </source>
</evidence>
<dbReference type="InterPro" id="IPR017981">
    <property type="entry name" value="GPCR_2-like_7TM"/>
</dbReference>
<accession>A0A815P5K9</accession>
<evidence type="ECO:0000313" key="10">
    <source>
        <dbReference type="Proteomes" id="UP000663834"/>
    </source>
</evidence>
<dbReference type="GO" id="GO:0016020">
    <property type="term" value="C:membrane"/>
    <property type="evidence" value="ECO:0007669"/>
    <property type="project" value="UniProtKB-SubCell"/>
</dbReference>
<evidence type="ECO:0000313" key="8">
    <source>
        <dbReference type="EMBL" id="CAF1444411.1"/>
    </source>
</evidence>
<dbReference type="InterPro" id="IPR053066">
    <property type="entry name" value="ADGR_G7"/>
</dbReference>
<feature type="region of interest" description="Disordered" evidence="5">
    <location>
        <begin position="66"/>
        <end position="97"/>
    </location>
</feature>
<dbReference type="AlphaFoldDB" id="A0A815P5K9"/>
<evidence type="ECO:0000256" key="4">
    <source>
        <dbReference type="ARBA" id="ARBA00023136"/>
    </source>
</evidence>
<feature type="region of interest" description="Disordered" evidence="5">
    <location>
        <begin position="141"/>
        <end position="181"/>
    </location>
</feature>
<evidence type="ECO:0000259" key="7">
    <source>
        <dbReference type="PROSITE" id="PS50261"/>
    </source>
</evidence>
<dbReference type="Gene3D" id="1.20.1070.10">
    <property type="entry name" value="Rhodopsin 7-helix transmembrane proteins"/>
    <property type="match status" value="1"/>
</dbReference>
<comment type="subcellular location">
    <subcellularLocation>
        <location evidence="1">Membrane</location>
        <topology evidence="1">Multi-pass membrane protein</topology>
    </subcellularLocation>
</comment>
<organism evidence="8 10">
    <name type="scientific">Rotaria magnacalcarata</name>
    <dbReference type="NCBI Taxonomy" id="392030"/>
    <lineage>
        <taxon>Eukaryota</taxon>
        <taxon>Metazoa</taxon>
        <taxon>Spiralia</taxon>
        <taxon>Gnathifera</taxon>
        <taxon>Rotifera</taxon>
        <taxon>Eurotatoria</taxon>
        <taxon>Bdelloidea</taxon>
        <taxon>Philodinida</taxon>
        <taxon>Philodinidae</taxon>
        <taxon>Rotaria</taxon>
    </lineage>
</organism>
<dbReference type="PROSITE" id="PS50261">
    <property type="entry name" value="G_PROTEIN_RECEP_F2_4"/>
    <property type="match status" value="1"/>
</dbReference>
<dbReference type="Proteomes" id="UP000681720">
    <property type="component" value="Unassembled WGS sequence"/>
</dbReference>
<sequence>NNTFEGATDATTNATLTDTTQSTVPNNLTDNITIPLTTAATTILASTGTTPIADATYTTTTTSTNNTNNGTTTTTTIQASTTSSSIGTRSEPSPTGTTCICSTEQITNIASTNQTPAPAATTRISNLPTTTYITASSTFAQTNSTSQTTEIASTSTTTETTTEATSTIPPTEIKSTSQTTETTSISQTTEITSTSQTTEITSTSQTTAITTTSVTAEITSASLKTEIISTSPTTEITTTSGAAEAVSISLTAPTPTEATSISPTTVTTSISWISETACICVTAETISSAWAAESSSVLSTVEITSTMTTSAGSSTTASTLSSSVMSTGTFISTTGAESTATSNTHMSTLSTSVAIATTTSTVSTSSTFTTTSTGTSSTSTTTTAYTPDSCRNSSQVALPNGTCVSFAAGQEYSAGILNSGNASSVDLANALSLYVASINSANTSSAANSTVSISKIEGSLSKLNNISITISSDTSFLIAQPQNQSSNDTLVGARFQRGFGGSPVTISTENSALNSNPSAAAVIAKQSLVNVKSLQMFIIDKPTMYENADNKTNKSLASSVVIGSVELLGSASASINISLYFKISPEYQPNVSATYLCSFYDISNSCWNETGCTNALFNPAFSRYECSCNHLTSFALIWLPQSQLGSYGRTMRAADIASLVFQSVSILCFIIVIIHSVTVRAMNPLLKFQANYLLPLISSASTTILFIFFIALGMTVYTQTPSENEAKCFLSSSVLMFFVYFFLIFMFCTKTSIGYFNYLRFVYLFPEPKLRQLYRLLIISFLVSITWVSFAAGFNANSSFSITQLYPYQLCWFTRDALYYFMTIPVCIFLLLNLFTIIFVSKHIIVHARNATSRHQSYERMKRCVIILLSSCVTQGIGWLFGPFISFVSPTGGDVLEWFFIILNGLEGVWSIILYIIIRSQRMEEQKRVTAAVELTKTTSSKTSERGKSYEKDRRRSNTERQNTGIEKRNVRRESVRMFDDLSERISIDWHENKNGSSSL</sequence>
<gene>
    <name evidence="9" type="ORF">GIL414_LOCUS10463</name>
    <name evidence="8" type="ORF">KQP761_LOCUS11684</name>
</gene>
<dbReference type="PANTHER" id="PTHR47767:SF2">
    <property type="entry name" value="GPS DOMAIN-CONTAINING PROTEIN"/>
    <property type="match status" value="1"/>
</dbReference>
<dbReference type="GO" id="GO:0007166">
    <property type="term" value="P:cell surface receptor signaling pathway"/>
    <property type="evidence" value="ECO:0007669"/>
    <property type="project" value="InterPro"/>
</dbReference>
<feature type="transmembrane region" description="Helical" evidence="6">
    <location>
        <begin position="898"/>
        <end position="918"/>
    </location>
</feature>
<evidence type="ECO:0000313" key="9">
    <source>
        <dbReference type="EMBL" id="CAF3976952.1"/>
    </source>
</evidence>
<feature type="domain" description="G-protein coupled receptors family 2 profile 2" evidence="7">
    <location>
        <begin position="654"/>
        <end position="919"/>
    </location>
</feature>
<dbReference type="Pfam" id="PF01825">
    <property type="entry name" value="GPS"/>
    <property type="match status" value="1"/>
</dbReference>
<dbReference type="GO" id="GO:0004888">
    <property type="term" value="F:transmembrane signaling receptor activity"/>
    <property type="evidence" value="ECO:0007669"/>
    <property type="project" value="InterPro"/>
</dbReference>